<dbReference type="EMBL" id="CP102290">
    <property type="protein sequence ID" value="UWP59566.1"/>
    <property type="molecule type" value="Genomic_DNA"/>
</dbReference>
<dbReference type="PANTHER" id="PTHR35527:SF2">
    <property type="entry name" value="HYDROLASE"/>
    <property type="match status" value="1"/>
</dbReference>
<name>A0ABY5VHA7_9FIRM</name>
<accession>A0ABY5VHA7</accession>
<feature type="signal peptide" evidence="1">
    <location>
        <begin position="1"/>
        <end position="22"/>
    </location>
</feature>
<dbReference type="PROSITE" id="PS51257">
    <property type="entry name" value="PROKAR_LIPOPROTEIN"/>
    <property type="match status" value="1"/>
</dbReference>
<organism evidence="3 4">
    <name type="scientific">Ruminococcus gauvreauii</name>
    <dbReference type="NCBI Taxonomy" id="438033"/>
    <lineage>
        <taxon>Bacteria</taxon>
        <taxon>Bacillati</taxon>
        <taxon>Bacillota</taxon>
        <taxon>Clostridia</taxon>
        <taxon>Eubacteriales</taxon>
        <taxon>Oscillospiraceae</taxon>
        <taxon>Ruminococcus</taxon>
    </lineage>
</organism>
<dbReference type="Gene3D" id="3.60.60.10">
    <property type="entry name" value="Penicillin V Acylase, Chain A"/>
    <property type="match status" value="1"/>
</dbReference>
<dbReference type="RefSeq" id="WP_028527847.1">
    <property type="nucleotide sequence ID" value="NZ_CABLBR010000005.1"/>
</dbReference>
<dbReference type="InterPro" id="IPR052193">
    <property type="entry name" value="Peptidase_C59"/>
</dbReference>
<evidence type="ECO:0000313" key="4">
    <source>
        <dbReference type="Proteomes" id="UP001060164"/>
    </source>
</evidence>
<evidence type="ECO:0000256" key="1">
    <source>
        <dbReference type="SAM" id="SignalP"/>
    </source>
</evidence>
<dbReference type="SUPFAM" id="SSF56235">
    <property type="entry name" value="N-terminal nucleophile aminohydrolases (Ntn hydrolases)"/>
    <property type="match status" value="1"/>
</dbReference>
<keyword evidence="1" id="KW-0732">Signal</keyword>
<protein>
    <submittedName>
        <fullName evidence="3">Carcinine hydrolase/isopenicillin-N N-acyltransferase family protein</fullName>
    </submittedName>
</protein>
<evidence type="ECO:0000313" key="3">
    <source>
        <dbReference type="EMBL" id="UWP59566.1"/>
    </source>
</evidence>
<keyword evidence="3" id="KW-0378">Hydrolase</keyword>
<feature type="domain" description="Peptidase C45 hydrolase" evidence="2">
    <location>
        <begin position="85"/>
        <end position="263"/>
    </location>
</feature>
<dbReference type="Pfam" id="PF03417">
    <property type="entry name" value="AAT"/>
    <property type="match status" value="1"/>
</dbReference>
<keyword evidence="4" id="KW-1185">Reference proteome</keyword>
<feature type="chain" id="PRO_5045504380" evidence="1">
    <location>
        <begin position="23"/>
        <end position="277"/>
    </location>
</feature>
<evidence type="ECO:0000259" key="2">
    <source>
        <dbReference type="Pfam" id="PF03417"/>
    </source>
</evidence>
<dbReference type="GO" id="GO:0016787">
    <property type="term" value="F:hydrolase activity"/>
    <property type="evidence" value="ECO:0007669"/>
    <property type="project" value="UniProtKB-KW"/>
</dbReference>
<proteinExistence type="predicted"/>
<gene>
    <name evidence="3" type="ORF">NQ502_00435</name>
</gene>
<dbReference type="Proteomes" id="UP001060164">
    <property type="component" value="Chromosome"/>
</dbReference>
<dbReference type="InterPro" id="IPR029055">
    <property type="entry name" value="Ntn_hydrolases_N"/>
</dbReference>
<dbReference type="InterPro" id="IPR005079">
    <property type="entry name" value="Peptidase_C45_hydrolase"/>
</dbReference>
<dbReference type="PANTHER" id="PTHR35527">
    <property type="entry name" value="CHOLOYLGLYCINE HYDROLASE"/>
    <property type="match status" value="1"/>
</dbReference>
<sequence>MKRELCIVCMITLIFSIVTGCAQNTNTSENTVQTKTAEGENMAKNTITPDTDITELEDGLSVSSVNIDFIQAGGLDISRLPDTAQAIIGMYAPLDGMNEEGLAVSVNMIEDTDTIEQDTGKPDITTTTAIRLLLDQAANVEEALSLLEQYNLHASMGIMIHLALSDTAGNSVVVEYVDNEMSVTETPVVTNFYLSEGEKQGIGTSQSHERFDILSETLEEKKTMTETDVRDALDSVRKDNFGEFESTEWSIVMNQETKELTYYHRENYGQGYSIAVE</sequence>
<reference evidence="3" key="1">
    <citation type="journal article" date="2022" name="Cell">
        <title>Design, construction, and in vivo augmentation of a complex gut microbiome.</title>
        <authorList>
            <person name="Cheng A.G."/>
            <person name="Ho P.Y."/>
            <person name="Aranda-Diaz A."/>
            <person name="Jain S."/>
            <person name="Yu F.B."/>
            <person name="Meng X."/>
            <person name="Wang M."/>
            <person name="Iakiviak M."/>
            <person name="Nagashima K."/>
            <person name="Zhao A."/>
            <person name="Murugkar P."/>
            <person name="Patil A."/>
            <person name="Atabakhsh K."/>
            <person name="Weakley A."/>
            <person name="Yan J."/>
            <person name="Brumbaugh A.R."/>
            <person name="Higginbottom S."/>
            <person name="Dimas A."/>
            <person name="Shiver A.L."/>
            <person name="Deutschbauer A."/>
            <person name="Neff N."/>
            <person name="Sonnenburg J.L."/>
            <person name="Huang K.C."/>
            <person name="Fischbach M.A."/>
        </authorList>
    </citation>
    <scope>NUCLEOTIDE SEQUENCE</scope>
    <source>
        <strain evidence="3">DSM 19829</strain>
    </source>
</reference>